<feature type="transmembrane region" description="Helical" evidence="10">
    <location>
        <begin position="285"/>
        <end position="304"/>
    </location>
</feature>
<keyword evidence="3 10" id="KW-0812">Transmembrane</keyword>
<evidence type="ECO:0000256" key="8">
    <source>
        <dbReference type="ARBA" id="ARBA00023288"/>
    </source>
</evidence>
<evidence type="ECO:0000256" key="2">
    <source>
        <dbReference type="ARBA" id="ARBA00022679"/>
    </source>
</evidence>
<evidence type="ECO:0000256" key="5">
    <source>
        <dbReference type="ARBA" id="ARBA00023034"/>
    </source>
</evidence>
<comment type="similarity">
    <text evidence="10">Belongs to the DHHC palmitoyltransferase family.</text>
</comment>
<comment type="catalytic activity">
    <reaction evidence="10">
        <text>L-cysteinyl-[protein] + hexadecanoyl-CoA = S-hexadecanoyl-L-cysteinyl-[protein] + CoA</text>
        <dbReference type="Rhea" id="RHEA:36683"/>
        <dbReference type="Rhea" id="RHEA-COMP:10131"/>
        <dbReference type="Rhea" id="RHEA-COMP:11032"/>
        <dbReference type="ChEBI" id="CHEBI:29950"/>
        <dbReference type="ChEBI" id="CHEBI:57287"/>
        <dbReference type="ChEBI" id="CHEBI:57379"/>
        <dbReference type="ChEBI" id="CHEBI:74151"/>
        <dbReference type="EC" id="2.3.1.225"/>
    </reaction>
</comment>
<dbReference type="InterPro" id="IPR001594">
    <property type="entry name" value="Palmitoyltrfase_DHHC"/>
</dbReference>
<evidence type="ECO:0000313" key="12">
    <source>
        <dbReference type="EMBL" id="KAL3870531.1"/>
    </source>
</evidence>
<feature type="transmembrane region" description="Helical" evidence="10">
    <location>
        <begin position="130"/>
        <end position="148"/>
    </location>
</feature>
<dbReference type="GO" id="GO:0005794">
    <property type="term" value="C:Golgi apparatus"/>
    <property type="evidence" value="ECO:0007669"/>
    <property type="project" value="UniProtKB-SubCell"/>
</dbReference>
<keyword evidence="5" id="KW-0333">Golgi apparatus</keyword>
<keyword evidence="8" id="KW-0449">Lipoprotein</keyword>
<keyword evidence="2 10" id="KW-0808">Transferase</keyword>
<keyword evidence="7" id="KW-0564">Palmitate</keyword>
<feature type="transmembrane region" description="Helical" evidence="10">
    <location>
        <begin position="160"/>
        <end position="177"/>
    </location>
</feature>
<gene>
    <name evidence="12" type="ORF">ACJMK2_038584</name>
</gene>
<dbReference type="InterPro" id="IPR039859">
    <property type="entry name" value="PFA4/ZDH16/20/ERF2-like"/>
</dbReference>
<evidence type="ECO:0000256" key="7">
    <source>
        <dbReference type="ARBA" id="ARBA00023139"/>
    </source>
</evidence>
<keyword evidence="9 10" id="KW-0012">Acyltransferase</keyword>
<dbReference type="GO" id="GO:0019706">
    <property type="term" value="F:protein-cysteine S-palmitoyltransferase activity"/>
    <property type="evidence" value="ECO:0007669"/>
    <property type="project" value="UniProtKB-EC"/>
</dbReference>
<feature type="transmembrane region" description="Helical" evidence="10">
    <location>
        <begin position="329"/>
        <end position="349"/>
    </location>
</feature>
<accession>A0ABD3W9F3</accession>
<reference evidence="12 13" key="1">
    <citation type="submission" date="2024-11" db="EMBL/GenBank/DDBJ databases">
        <title>Chromosome-level genome assembly of the freshwater bivalve Anodonta woodiana.</title>
        <authorList>
            <person name="Chen X."/>
        </authorList>
    </citation>
    <scope>NUCLEOTIDE SEQUENCE [LARGE SCALE GENOMIC DNA]</scope>
    <source>
        <strain evidence="12">MN2024</strain>
        <tissue evidence="12">Gills</tissue>
    </source>
</reference>
<proteinExistence type="inferred from homology"/>
<dbReference type="AlphaFoldDB" id="A0ABD3W9F3"/>
<keyword evidence="13" id="KW-1185">Reference proteome</keyword>
<dbReference type="PANTHER" id="PTHR22883:SF475">
    <property type="entry name" value="PALMITOYLTRANSFERASE ZDHHC23"/>
    <property type="match status" value="1"/>
</dbReference>
<evidence type="ECO:0000256" key="1">
    <source>
        <dbReference type="ARBA" id="ARBA00004166"/>
    </source>
</evidence>
<name>A0ABD3W9F3_SINWO</name>
<sequence>MAEAEPLCCCEFKNNKGDKSHILACFCDCEALDESVDRCFKCESVPNETIQRFLNDISDRCRIPGLTGKGAIQVNIEIAGPVCLVPISLLIATYGPVTTFFILFLIMPLLMYQLYRCWKKQRHKTRTKFFYAWGLTSFILMYLTYELLVFDHGKGDYSENIMLTLGVTFFIYFLILAKRDPGVLTPSDKLLQEIKKMENGNPYLKYNGIVKPVDTDVHQSGDIQRSLTNFSMTVSEDASCHCDECHIWKPDRAGHCNACNVCVAERDHHCVWIDNCVGRNNHRSFFLALTSFILCGFYGAYLTMQSLCEGTNTLFCSYKILYMDLRNSFGFVGCCYTFSVICLMLALLVNQFILISQNITSQELYKASAKNQTCFVLYATRNPHNKGFFKNWYSFITKTRSKHMYYDL</sequence>
<dbReference type="EMBL" id="JBJQND010000007">
    <property type="protein sequence ID" value="KAL3870531.1"/>
    <property type="molecule type" value="Genomic_DNA"/>
</dbReference>
<protein>
    <recommendedName>
        <fullName evidence="10">Palmitoyltransferase</fullName>
        <ecNumber evidence="10">2.3.1.225</ecNumber>
    </recommendedName>
</protein>
<dbReference type="Proteomes" id="UP001634394">
    <property type="component" value="Unassembled WGS sequence"/>
</dbReference>
<comment type="domain">
    <text evidence="10">The DHHC domain is required for palmitoyltransferase activity.</text>
</comment>
<evidence type="ECO:0000256" key="3">
    <source>
        <dbReference type="ARBA" id="ARBA00022692"/>
    </source>
</evidence>
<evidence type="ECO:0000259" key="11">
    <source>
        <dbReference type="Pfam" id="PF01529"/>
    </source>
</evidence>
<dbReference type="EMBL" id="JBJQND010000007">
    <property type="protein sequence ID" value="KAL3870530.1"/>
    <property type="molecule type" value="Genomic_DNA"/>
</dbReference>
<keyword evidence="4 10" id="KW-1133">Transmembrane helix</keyword>
<evidence type="ECO:0000256" key="10">
    <source>
        <dbReference type="RuleBase" id="RU079119"/>
    </source>
</evidence>
<evidence type="ECO:0000313" key="13">
    <source>
        <dbReference type="Proteomes" id="UP001634394"/>
    </source>
</evidence>
<dbReference type="PROSITE" id="PS50216">
    <property type="entry name" value="DHHC"/>
    <property type="match status" value="1"/>
</dbReference>
<keyword evidence="6 10" id="KW-0472">Membrane</keyword>
<dbReference type="PANTHER" id="PTHR22883">
    <property type="entry name" value="ZINC FINGER DHHC DOMAIN CONTAINING PROTEIN"/>
    <property type="match status" value="1"/>
</dbReference>
<feature type="domain" description="Palmitoyltransferase DHHC" evidence="11">
    <location>
        <begin position="237"/>
        <end position="366"/>
    </location>
</feature>
<evidence type="ECO:0000256" key="4">
    <source>
        <dbReference type="ARBA" id="ARBA00022989"/>
    </source>
</evidence>
<organism evidence="12 13">
    <name type="scientific">Sinanodonta woodiana</name>
    <name type="common">Chinese pond mussel</name>
    <name type="synonym">Anodonta woodiana</name>
    <dbReference type="NCBI Taxonomy" id="1069815"/>
    <lineage>
        <taxon>Eukaryota</taxon>
        <taxon>Metazoa</taxon>
        <taxon>Spiralia</taxon>
        <taxon>Lophotrochozoa</taxon>
        <taxon>Mollusca</taxon>
        <taxon>Bivalvia</taxon>
        <taxon>Autobranchia</taxon>
        <taxon>Heteroconchia</taxon>
        <taxon>Palaeoheterodonta</taxon>
        <taxon>Unionida</taxon>
        <taxon>Unionoidea</taxon>
        <taxon>Unionidae</taxon>
        <taxon>Unioninae</taxon>
        <taxon>Sinanodonta</taxon>
    </lineage>
</organism>
<dbReference type="Pfam" id="PF01529">
    <property type="entry name" value="DHHC"/>
    <property type="match status" value="1"/>
</dbReference>
<comment type="caution">
    <text evidence="12">The sequence shown here is derived from an EMBL/GenBank/DDBJ whole genome shotgun (WGS) entry which is preliminary data.</text>
</comment>
<evidence type="ECO:0000256" key="9">
    <source>
        <dbReference type="ARBA" id="ARBA00023315"/>
    </source>
</evidence>
<evidence type="ECO:0000256" key="6">
    <source>
        <dbReference type="ARBA" id="ARBA00023136"/>
    </source>
</evidence>
<comment type="subcellular location">
    <subcellularLocation>
        <location evidence="1">Golgi apparatus</location>
        <location evidence="1">trans-Golgi network membrane</location>
        <topology evidence="1">Multi-pass membrane protein</topology>
    </subcellularLocation>
</comment>
<dbReference type="EC" id="2.3.1.225" evidence="10"/>
<feature type="transmembrane region" description="Helical" evidence="10">
    <location>
        <begin position="100"/>
        <end position="118"/>
    </location>
</feature>